<dbReference type="AlphaFoldDB" id="A0A7W9ZIP2"/>
<comment type="caution">
    <text evidence="2">The sequence shown here is derived from an EMBL/GenBank/DDBJ whole genome shotgun (WGS) entry which is preliminary data.</text>
</comment>
<evidence type="ECO:0000313" key="2">
    <source>
        <dbReference type="EMBL" id="MBB6210864.1"/>
    </source>
</evidence>
<feature type="compositionally biased region" description="Basic residues" evidence="1">
    <location>
        <begin position="469"/>
        <end position="480"/>
    </location>
</feature>
<accession>A0A7W9ZIP2</accession>
<feature type="compositionally biased region" description="Basic and acidic residues" evidence="1">
    <location>
        <begin position="452"/>
        <end position="468"/>
    </location>
</feature>
<proteinExistence type="predicted"/>
<evidence type="ECO:0000256" key="1">
    <source>
        <dbReference type="SAM" id="MobiDB-lite"/>
    </source>
</evidence>
<dbReference type="RefSeq" id="WP_184263689.1">
    <property type="nucleotide sequence ID" value="NZ_JACIIX010000008.1"/>
</dbReference>
<keyword evidence="3" id="KW-1185">Reference proteome</keyword>
<feature type="region of interest" description="Disordered" evidence="1">
    <location>
        <begin position="443"/>
        <end position="480"/>
    </location>
</feature>
<dbReference type="EMBL" id="JACIIX010000008">
    <property type="protein sequence ID" value="MBB6210864.1"/>
    <property type="molecule type" value="Genomic_DNA"/>
</dbReference>
<evidence type="ECO:0000313" key="3">
    <source>
        <dbReference type="Proteomes" id="UP000544872"/>
    </source>
</evidence>
<dbReference type="Proteomes" id="UP000544872">
    <property type="component" value="Unassembled WGS sequence"/>
</dbReference>
<gene>
    <name evidence="2" type="ORF">FHS48_002294</name>
</gene>
<reference evidence="2 3" key="1">
    <citation type="submission" date="2020-08" db="EMBL/GenBank/DDBJ databases">
        <title>Genomic Encyclopedia of Type Strains, Phase IV (KMG-IV): sequencing the most valuable type-strain genomes for metagenomic binning, comparative biology and taxonomic classification.</title>
        <authorList>
            <person name="Goeker M."/>
        </authorList>
    </citation>
    <scope>NUCLEOTIDE SEQUENCE [LARGE SCALE GENOMIC DNA]</scope>
    <source>
        <strain evidence="2 3">DSM 11590</strain>
    </source>
</reference>
<protein>
    <submittedName>
        <fullName evidence="2">Uncharacterized protein</fullName>
    </submittedName>
</protein>
<sequence length="480" mass="53699">MEVFYSANEPGAGKSTSAREYIFSTPGLYVYAAPRIEFLRELEKEFIVARGGGHTPVIRVTHSEPDVNSAPIGTAIAAAMADLADSPHAVLFITHQALALVDWSRPELNAHCWHLVCDEVPDVWTSGCFRLTASHDRLRDLFKAEPLATEDGSPSPDWVSVTLTTEGHTIRQTREDVLGQQMASLWGMMADNRTCVGKASFFNQAAKGGERTTLVLGSTLNADVLAPFASRWFLAANFTSYLLYRLWSKQGATFIERPIPSLILRTIPLGERTRIHYFSDRNASDTFFRNASRPLKMAADWLNANLTQRFFYCFNETHHIPLTGTGKDLARKVTPKQAGTNDLRDYTCAIWLAAMVPADHEVLVISSYGISKEDVLQDREREALYQFVMRSNLRVFDSVEPVDVYVFSRAQAESLQRMLGGGGELQHIDVGITQTLKAQLQVNKGGRKPKYATKEERDAAKREQDRLAQQRKREKLAKAA</sequence>
<name>A0A7W9ZIP2_NOVIT</name>
<organism evidence="2 3">
    <name type="scientific">Novispirillum itersonii</name>
    <name type="common">Aquaspirillum itersonii</name>
    <dbReference type="NCBI Taxonomy" id="189"/>
    <lineage>
        <taxon>Bacteria</taxon>
        <taxon>Pseudomonadati</taxon>
        <taxon>Pseudomonadota</taxon>
        <taxon>Alphaproteobacteria</taxon>
        <taxon>Rhodospirillales</taxon>
        <taxon>Novispirillaceae</taxon>
        <taxon>Novispirillum</taxon>
    </lineage>
</organism>